<evidence type="ECO:0000256" key="12">
    <source>
        <dbReference type="ARBA" id="ARBA00023002"/>
    </source>
</evidence>
<keyword evidence="10" id="KW-0479">Metal-binding</keyword>
<evidence type="ECO:0000313" key="20">
    <source>
        <dbReference type="EMBL" id="WDB00029.1"/>
    </source>
</evidence>
<proteinExistence type="inferred from homology"/>
<protein>
    <recommendedName>
        <fullName evidence="18">glutamate synthase (ferredoxin)</fullName>
        <ecNumber evidence="18">1.4.7.1</ecNumber>
    </recommendedName>
</protein>
<dbReference type="Gene3D" id="3.60.20.10">
    <property type="entry name" value="Glutamine Phosphoribosylpyrophosphate, subunit 1, domain 1"/>
    <property type="match status" value="1"/>
</dbReference>
<dbReference type="Gene3D" id="2.160.20.60">
    <property type="entry name" value="Glutamate synthase, alpha subunit, C-terminal domain"/>
    <property type="match status" value="1"/>
</dbReference>
<organism evidence="20">
    <name type="scientific">Cyanidium sp. THAL103</name>
    <dbReference type="NCBI Taxonomy" id="3027999"/>
    <lineage>
        <taxon>Eukaryota</taxon>
        <taxon>Rhodophyta</taxon>
        <taxon>Bangiophyceae</taxon>
        <taxon>Cyanidiales</taxon>
        <taxon>Cyanidiaceae</taxon>
        <taxon>Cyanidium</taxon>
    </lineage>
</organism>
<dbReference type="InterPro" id="IPR002489">
    <property type="entry name" value="Glu_synth_asu_C"/>
</dbReference>
<keyword evidence="15" id="KW-0314">Glutamate biosynthesis</keyword>
<comment type="pathway">
    <text evidence="17">Amino-acid biosynthesis; L-glutamate biosynthesis via GLT pathway; L-glutamate from 2-oxoglutarate and L-glutamine (ferredoxin route): step 1/1.</text>
</comment>
<keyword evidence="12" id="KW-0560">Oxidoreductase</keyword>
<dbReference type="Pfam" id="PF01493">
    <property type="entry name" value="GXGXG"/>
    <property type="match status" value="1"/>
</dbReference>
<gene>
    <name evidence="20" type="primary">gltB</name>
    <name evidence="20" type="ORF">CspTHAL103_104</name>
</gene>
<keyword evidence="20" id="KW-0934">Plastid</keyword>
<comment type="cofactor">
    <cofactor evidence="1">
        <name>FMN</name>
        <dbReference type="ChEBI" id="CHEBI:58210"/>
    </cofactor>
</comment>
<keyword evidence="11" id="KW-0315">Glutamine amidotransferase</keyword>
<comment type="cofactor">
    <cofactor evidence="2">
        <name>[3Fe-4S] cluster</name>
        <dbReference type="ChEBI" id="CHEBI:21137"/>
    </cofactor>
</comment>
<sequence>MINKKITVVTSLSKITSNKLTYFKGYPSLVKEKDSCGVGFVASLDALSSHYIISKALEALALMEHRGACSSDKESGDGAGILTDIPWKIIHSWMCEKNELFSYADFKFDNFGVAMIFFPQNFRDFELLQKIIGHVFQFYNFEIVGWRKVPFVKEVLGELSLKNQPRILQLVVNSKNKLLSGDILDRKLYLVRRRIERLISELAFSWVSDFHFCSCSSKTIVYKGMLKSAVLRQFYQDLNHSSYESRFAIYHRRFSTNTMPKWSLAQPMRLLAHNGEINTLLGNLKWMEARESEMSHPFWKEEILYLKPITNYLNSDSANLDSVLELLSFSGRDCVESIMILIPEAYESNIYLNKYPAIRNFYSYYSGIQEAWDGPALVIFGDGNVVGATLDRNGLRPARYCLTKDRLLLVASEVGIGGFESQIISCKGRLGPGQMIVVNMNEKHLYYNFDVKNKIASKLSYSKLLEKNIRVLPLSTFLTKNIYSSKDLLKLQSMFGYTAEDVELVIESMASQGKEPTFCMGDDAPLAVLSNRPHVLYSYFKQRFAQVTNPPIDPLREGLVMSLSMYLGTKGNLLNNECCPIKLIKLNSPILNENDLKYIDTSANFRVKKFYAVFEVNKQNQSILLSLFKLFDKIEKAVLEGIEIIILSDHVNLNLFSRDMCYIPPLLVVGSVHNYLIKKNLRYKVSIIAETAQCWSTHHFACLLGYGANAIVPYLALETARQWWGDERTQSLMLNGRLPNLSLIQIQDNFCKSVENGLLKIMSKMGISLLTSYNGAQVFEILGLASDITEFAFKGTVSRIGGLSFDDLTVEVKNLYLSSLTYEDRKKLNNYGFVKYKPSGEYHINNPEMSKILHRAVRKNSYDAYEAYTDLQIKRPLTTLRDLFILTSVRSSINIDQVEPITSILSRFCTGGMSLGALSREAHETLAVAMNRIGGKSNSGEGGEDSLRFIHINDIDSKGLSSKFPHLKGLRNGDSVNSAIKQIASGRFGVTPEYLINASQLEIKIAQGAKPGEGGQLPGKKVSPYIAKLRACKPGVSLISPPPHHDIYSIEDLAQLIFDLHQINPQAKVSVKLVSEVGIGTVATGVAKANVDIIQISGHDGGTGASPLSSIKSAGSPWELGLHEVHNALLINDLRGQVVIRVDGGLRTGYDIVAAATLGAQEYGFGTIAMIASGCIMARVCHTNSCPVGVATQREELRSRYPGIPEAVVNYFTFLAHEVRSILANLGYRSLDEIIGNSTLLVPKKDSHVYKTKNLNYDLFKFKTFNFQQKKFLYPHSNGRVLDDDILNSVEIIDAIKYNGTIEKHLKINNTDRSVGGRISGFIASKYGDRSFLGKINLTFYGSAGQSFGVFNIQGVTLKLIGEANDYVGKGMSGGNIVIVPPKGISGDPSTQVIIGNTCLYGATGGYLFVHGQAGERFAVRNSMAISVVEGVGDHACEYMTGGIVIVLGQVGKNIAAGMTGGIAYFLDHNENENFVEKLNPEIVKIQRIITNYAKSQLKEIIELHYSWTASSKARLILDNWNEYVSQFWQVVPPSESNVLATNPKLEEESFISASS</sequence>
<dbReference type="InterPro" id="IPR050711">
    <property type="entry name" value="ET-N_metabolism_enzyme"/>
</dbReference>
<dbReference type="CDD" id="cd00713">
    <property type="entry name" value="GltS"/>
    <property type="match status" value="1"/>
</dbReference>
<keyword evidence="9" id="KW-0288">FMN</keyword>
<keyword evidence="7" id="KW-0028">Amino-acid biosynthesis</keyword>
<dbReference type="PROSITE" id="PS51278">
    <property type="entry name" value="GATASE_TYPE_2"/>
    <property type="match status" value="1"/>
</dbReference>
<keyword evidence="16" id="KW-0003">3Fe-4S</keyword>
<evidence type="ECO:0000256" key="15">
    <source>
        <dbReference type="ARBA" id="ARBA00023164"/>
    </source>
</evidence>
<dbReference type="InterPro" id="IPR017932">
    <property type="entry name" value="GATase_2_dom"/>
</dbReference>
<dbReference type="NCBIfam" id="NF008730">
    <property type="entry name" value="PRK11750.1"/>
    <property type="match status" value="1"/>
</dbReference>
<dbReference type="GO" id="GO:0006537">
    <property type="term" value="P:glutamate biosynthetic process"/>
    <property type="evidence" value="ECO:0007669"/>
    <property type="project" value="UniProtKB-KW"/>
</dbReference>
<dbReference type="Pfam" id="PF01645">
    <property type="entry name" value="Glu_synthase"/>
    <property type="match status" value="1"/>
</dbReference>
<reference evidence="20" key="1">
    <citation type="journal article" date="2023" name="J. Phycol.">
        <title>Revised classification of the Cyanidiophyceae based on plastid genome data with descriptions of the Cavernulicolales ord. nov. and Galdieriales ord. nov. (Rhodophyta).</title>
        <authorList>
            <person name="Park S.I."/>
            <person name="Cho C.H."/>
            <person name="Ciniglia C."/>
            <person name="Huang T.Y."/>
            <person name="Liu S.L."/>
            <person name="Bustamante D.E."/>
            <person name="Calderon M.S."/>
            <person name="Mansilla A."/>
            <person name="McDermott T."/>
            <person name="Andersen R.A."/>
            <person name="Yoon H.S."/>
        </authorList>
    </citation>
    <scope>NUCLEOTIDE SEQUENCE</scope>
</reference>
<evidence type="ECO:0000256" key="5">
    <source>
        <dbReference type="ARBA" id="ARBA00004909"/>
    </source>
</evidence>
<evidence type="ECO:0000256" key="13">
    <source>
        <dbReference type="ARBA" id="ARBA00023004"/>
    </source>
</evidence>
<comment type="pathway">
    <text evidence="4">Energy metabolism; nitrogen metabolism.</text>
</comment>
<dbReference type="InterPro" id="IPR002932">
    <property type="entry name" value="Glu_synthdom"/>
</dbReference>
<dbReference type="PANTHER" id="PTHR11938:SF133">
    <property type="entry name" value="GLUTAMATE SYNTHASE (NADH)"/>
    <property type="match status" value="1"/>
</dbReference>
<dbReference type="CDD" id="cd00982">
    <property type="entry name" value="gltB_C"/>
    <property type="match status" value="1"/>
</dbReference>
<evidence type="ECO:0000256" key="6">
    <source>
        <dbReference type="ARBA" id="ARBA00009716"/>
    </source>
</evidence>
<evidence type="ECO:0000256" key="9">
    <source>
        <dbReference type="ARBA" id="ARBA00022643"/>
    </source>
</evidence>
<evidence type="ECO:0000256" key="4">
    <source>
        <dbReference type="ARBA" id="ARBA00004802"/>
    </source>
</evidence>
<dbReference type="SUPFAM" id="SSF69336">
    <property type="entry name" value="Alpha subunit of glutamate synthase, C-terminal domain"/>
    <property type="match status" value="1"/>
</dbReference>
<evidence type="ECO:0000256" key="7">
    <source>
        <dbReference type="ARBA" id="ARBA00022605"/>
    </source>
</evidence>
<evidence type="ECO:0000256" key="3">
    <source>
        <dbReference type="ARBA" id="ARBA00004229"/>
    </source>
</evidence>
<evidence type="ECO:0000256" key="14">
    <source>
        <dbReference type="ARBA" id="ARBA00023014"/>
    </source>
</evidence>
<dbReference type="InterPro" id="IPR006982">
    <property type="entry name" value="Glu_synth_centr_N"/>
</dbReference>
<evidence type="ECO:0000256" key="1">
    <source>
        <dbReference type="ARBA" id="ARBA00001917"/>
    </source>
</evidence>
<dbReference type="GO" id="GO:0019676">
    <property type="term" value="P:ammonia assimilation cycle"/>
    <property type="evidence" value="ECO:0007669"/>
    <property type="project" value="TreeGrafter"/>
</dbReference>
<feature type="domain" description="Glutamine amidotransferase type-2" evidence="19">
    <location>
        <begin position="36"/>
        <end position="441"/>
    </location>
</feature>
<dbReference type="PANTHER" id="PTHR11938">
    <property type="entry name" value="FAD NADPH DEHYDROGENASE/OXIDOREDUCTASE"/>
    <property type="match status" value="1"/>
</dbReference>
<dbReference type="SUPFAM" id="SSF51395">
    <property type="entry name" value="FMN-linked oxidoreductases"/>
    <property type="match status" value="1"/>
</dbReference>
<comment type="similarity">
    <text evidence="6">Belongs to the glutamate synthase family.</text>
</comment>
<dbReference type="GO" id="GO:0016041">
    <property type="term" value="F:glutamate synthase (ferredoxin) activity"/>
    <property type="evidence" value="ECO:0007669"/>
    <property type="project" value="UniProtKB-EC"/>
</dbReference>
<dbReference type="InterPro" id="IPR013785">
    <property type="entry name" value="Aldolase_TIM"/>
</dbReference>
<evidence type="ECO:0000259" key="19">
    <source>
        <dbReference type="PROSITE" id="PS51278"/>
    </source>
</evidence>
<evidence type="ECO:0000256" key="10">
    <source>
        <dbReference type="ARBA" id="ARBA00022723"/>
    </source>
</evidence>
<dbReference type="FunFam" id="3.20.20.70:FF:000084">
    <property type="entry name" value="Ferredoxin-dependent glutamate synthase, chloroplastic"/>
    <property type="match status" value="1"/>
</dbReference>
<evidence type="ECO:0000256" key="11">
    <source>
        <dbReference type="ARBA" id="ARBA00022962"/>
    </source>
</evidence>
<dbReference type="InterPro" id="IPR029055">
    <property type="entry name" value="Ntn_hydrolases_N"/>
</dbReference>
<evidence type="ECO:0000256" key="18">
    <source>
        <dbReference type="ARBA" id="ARBA00039085"/>
    </source>
</evidence>
<dbReference type="EC" id="1.4.7.1" evidence="18"/>
<dbReference type="GO" id="GO:0051538">
    <property type="term" value="F:3 iron, 4 sulfur cluster binding"/>
    <property type="evidence" value="ECO:0007669"/>
    <property type="project" value="UniProtKB-KW"/>
</dbReference>
<accession>A0A9Y1MYH4</accession>
<evidence type="ECO:0000256" key="16">
    <source>
        <dbReference type="ARBA" id="ARBA00023291"/>
    </source>
</evidence>
<dbReference type="Pfam" id="PF04898">
    <property type="entry name" value="Glu_syn_central"/>
    <property type="match status" value="1"/>
</dbReference>
<name>A0A9Y1MYH4_9RHOD</name>
<dbReference type="Gene3D" id="3.20.20.70">
    <property type="entry name" value="Aldolase class I"/>
    <property type="match status" value="2"/>
</dbReference>
<evidence type="ECO:0000256" key="2">
    <source>
        <dbReference type="ARBA" id="ARBA00001927"/>
    </source>
</evidence>
<dbReference type="CDD" id="cd02808">
    <property type="entry name" value="GltS_FMN"/>
    <property type="match status" value="1"/>
</dbReference>
<comment type="pathway">
    <text evidence="5">Nitrogen metabolism.</text>
</comment>
<dbReference type="Pfam" id="PF00310">
    <property type="entry name" value="GATase_2"/>
    <property type="match status" value="1"/>
</dbReference>
<dbReference type="GO" id="GO:0009507">
    <property type="term" value="C:chloroplast"/>
    <property type="evidence" value="ECO:0007669"/>
    <property type="project" value="UniProtKB-SubCell"/>
</dbReference>
<dbReference type="InterPro" id="IPR036485">
    <property type="entry name" value="Glu_synth_asu_C_sf"/>
</dbReference>
<keyword evidence="14" id="KW-0411">Iron-sulfur</keyword>
<comment type="subcellular location">
    <subcellularLocation>
        <location evidence="3">Plastid</location>
        <location evidence="3">Chloroplast</location>
    </subcellularLocation>
</comment>
<dbReference type="GO" id="GO:0046872">
    <property type="term" value="F:metal ion binding"/>
    <property type="evidence" value="ECO:0007669"/>
    <property type="project" value="UniProtKB-KW"/>
</dbReference>
<keyword evidence="13" id="KW-0408">Iron</keyword>
<geneLocation type="plastid" evidence="20"/>
<evidence type="ECO:0000256" key="8">
    <source>
        <dbReference type="ARBA" id="ARBA00022630"/>
    </source>
</evidence>
<dbReference type="EMBL" id="OP616817">
    <property type="protein sequence ID" value="WDB00029.1"/>
    <property type="molecule type" value="Genomic_DNA"/>
</dbReference>
<keyword evidence="8" id="KW-0285">Flavoprotein</keyword>
<evidence type="ECO:0000256" key="17">
    <source>
        <dbReference type="ARBA" id="ARBA00037928"/>
    </source>
</evidence>
<dbReference type="SUPFAM" id="SSF56235">
    <property type="entry name" value="N-terminal nucleophile aminohydrolases (Ntn hydrolases)"/>
    <property type="match status" value="1"/>
</dbReference>